<reference evidence="1" key="1">
    <citation type="submission" date="2020-10" db="EMBL/GenBank/DDBJ databases">
        <authorList>
            <person name="Gilroy R."/>
        </authorList>
    </citation>
    <scope>NUCLEOTIDE SEQUENCE</scope>
    <source>
        <strain evidence="1">10037</strain>
    </source>
</reference>
<dbReference type="InterPro" id="IPR043129">
    <property type="entry name" value="ATPase_NBD"/>
</dbReference>
<dbReference type="Proteomes" id="UP000823597">
    <property type="component" value="Unassembled WGS sequence"/>
</dbReference>
<protein>
    <submittedName>
        <fullName evidence="1">ATPase</fullName>
    </submittedName>
</protein>
<dbReference type="PANTHER" id="PTHR43190:SF3">
    <property type="entry name" value="N-ACETYL-D-GLUCOSAMINE KINASE"/>
    <property type="match status" value="1"/>
</dbReference>
<organism evidence="1 2">
    <name type="scientific">Candidatus Merdivivens pullistercoris</name>
    <dbReference type="NCBI Taxonomy" id="2840873"/>
    <lineage>
        <taxon>Bacteria</taxon>
        <taxon>Pseudomonadati</taxon>
        <taxon>Bacteroidota</taxon>
        <taxon>Bacteroidia</taxon>
        <taxon>Bacteroidales</taxon>
        <taxon>Muribaculaceae</taxon>
        <taxon>Muribaculaceae incertae sedis</taxon>
        <taxon>Candidatus Merdivivens</taxon>
    </lineage>
</organism>
<proteinExistence type="predicted"/>
<sequence length="281" mass="30118">MTVIVADCGSTKSDWRIKGSDGHVVPFKGDGINAALDSRDELVRKFMQLKPFVGDGRVVLYFYGAGVVSKEVSDAVGDAFSEIFPCSSCEARSDMEGAVRSLLGDGDGIAAILGTGSNSAFCKEGRIVCSVPSGGYVLGDEGSGAWIGKALLSDYVKSLMPEDVSKEFERAYGLDYSGIVKAVYASAFPNRFIAGFAVFAGAFKTHPYIKNILANGFDSFFARNIMQYGQAGKCFLGLTGSVAWNFSEYVREAAVRAGLRVDKITSSPIEALAEYHFSHYV</sequence>
<dbReference type="PANTHER" id="PTHR43190">
    <property type="entry name" value="N-ACETYL-D-GLUCOSAMINE KINASE"/>
    <property type="match status" value="1"/>
</dbReference>
<accession>A0A9D9I5J0</accession>
<name>A0A9D9I5J0_9BACT</name>
<dbReference type="CDD" id="cd24079">
    <property type="entry name" value="ASKHA_NBD_PG1100-like"/>
    <property type="match status" value="1"/>
</dbReference>
<dbReference type="AlphaFoldDB" id="A0A9D9I5J0"/>
<evidence type="ECO:0000313" key="2">
    <source>
        <dbReference type="Proteomes" id="UP000823597"/>
    </source>
</evidence>
<dbReference type="EMBL" id="JADIME010000092">
    <property type="protein sequence ID" value="MBO8466062.1"/>
    <property type="molecule type" value="Genomic_DNA"/>
</dbReference>
<evidence type="ECO:0000313" key="1">
    <source>
        <dbReference type="EMBL" id="MBO8466062.1"/>
    </source>
</evidence>
<comment type="caution">
    <text evidence="1">The sequence shown here is derived from an EMBL/GenBank/DDBJ whole genome shotgun (WGS) entry which is preliminary data.</text>
</comment>
<dbReference type="Gene3D" id="1.10.720.160">
    <property type="match status" value="1"/>
</dbReference>
<gene>
    <name evidence="1" type="ORF">IAB93_08755</name>
</gene>
<dbReference type="InterPro" id="IPR052519">
    <property type="entry name" value="Euk-type_GlcNAc_Kinase"/>
</dbReference>
<dbReference type="Gene3D" id="3.30.420.40">
    <property type="match status" value="2"/>
</dbReference>
<dbReference type="SUPFAM" id="SSF53067">
    <property type="entry name" value="Actin-like ATPase domain"/>
    <property type="match status" value="2"/>
</dbReference>
<reference evidence="1" key="2">
    <citation type="journal article" date="2021" name="PeerJ">
        <title>Extensive microbial diversity within the chicken gut microbiome revealed by metagenomics and culture.</title>
        <authorList>
            <person name="Gilroy R."/>
            <person name="Ravi A."/>
            <person name="Getino M."/>
            <person name="Pursley I."/>
            <person name="Horton D.L."/>
            <person name="Alikhan N.F."/>
            <person name="Baker D."/>
            <person name="Gharbi K."/>
            <person name="Hall N."/>
            <person name="Watson M."/>
            <person name="Adriaenssens E.M."/>
            <person name="Foster-Nyarko E."/>
            <person name="Jarju S."/>
            <person name="Secka A."/>
            <person name="Antonio M."/>
            <person name="Oren A."/>
            <person name="Chaudhuri R.R."/>
            <person name="La Ragione R."/>
            <person name="Hildebrand F."/>
            <person name="Pallen M.J."/>
        </authorList>
    </citation>
    <scope>NUCLEOTIDE SEQUENCE</scope>
    <source>
        <strain evidence="1">10037</strain>
    </source>
</reference>